<proteinExistence type="predicted"/>
<dbReference type="AlphaFoldDB" id="A0AAD7B5Z2"/>
<name>A0AAD7B5Z2_9AGAR</name>
<protein>
    <submittedName>
        <fullName evidence="2">Uncharacterized protein</fullName>
    </submittedName>
</protein>
<sequence>MAYATGASTALSQTLRFPTLPDTARPPRPTNLQSQAGIRRRGTSDSRHGGFVRVRPQISAPTIGCQSKTLPFPHHHLPDVPAQQTGVELACWHLRRSEGSRQPSGKTSFVSQDRRDADSQGWVGSAALRRKCEAERGRVMLSQKSAKSIADATVTIGLRTRTVTPTRARPVDLGSDMLTGRFGIKNGHHASVKLQPTRMISYTMRTLGSARMTQKSHQVVVNDANVLSSLAAIKNPEWGTVRESSKSNLRGSLKL</sequence>
<keyword evidence="3" id="KW-1185">Reference proteome</keyword>
<gene>
    <name evidence="2" type="ORF">FB45DRAFT_875686</name>
</gene>
<evidence type="ECO:0000313" key="3">
    <source>
        <dbReference type="Proteomes" id="UP001221142"/>
    </source>
</evidence>
<comment type="caution">
    <text evidence="2">The sequence shown here is derived from an EMBL/GenBank/DDBJ whole genome shotgun (WGS) entry which is preliminary data.</text>
</comment>
<feature type="region of interest" description="Disordered" evidence="1">
    <location>
        <begin position="97"/>
        <end position="123"/>
    </location>
</feature>
<evidence type="ECO:0000256" key="1">
    <source>
        <dbReference type="SAM" id="MobiDB-lite"/>
    </source>
</evidence>
<reference evidence="2" key="1">
    <citation type="submission" date="2023-03" db="EMBL/GenBank/DDBJ databases">
        <title>Massive genome expansion in bonnet fungi (Mycena s.s.) driven by repeated elements and novel gene families across ecological guilds.</title>
        <authorList>
            <consortium name="Lawrence Berkeley National Laboratory"/>
            <person name="Harder C.B."/>
            <person name="Miyauchi S."/>
            <person name="Viragh M."/>
            <person name="Kuo A."/>
            <person name="Thoen E."/>
            <person name="Andreopoulos B."/>
            <person name="Lu D."/>
            <person name="Skrede I."/>
            <person name="Drula E."/>
            <person name="Henrissat B."/>
            <person name="Morin E."/>
            <person name="Kohler A."/>
            <person name="Barry K."/>
            <person name="LaButti K."/>
            <person name="Morin E."/>
            <person name="Salamov A."/>
            <person name="Lipzen A."/>
            <person name="Mereny Z."/>
            <person name="Hegedus B."/>
            <person name="Baldrian P."/>
            <person name="Stursova M."/>
            <person name="Weitz H."/>
            <person name="Taylor A."/>
            <person name="Grigoriev I.V."/>
            <person name="Nagy L.G."/>
            <person name="Martin F."/>
            <person name="Kauserud H."/>
        </authorList>
    </citation>
    <scope>NUCLEOTIDE SEQUENCE</scope>
    <source>
        <strain evidence="2">9284</strain>
    </source>
</reference>
<dbReference type="EMBL" id="JARKIF010000034">
    <property type="protein sequence ID" value="KAJ7610994.1"/>
    <property type="molecule type" value="Genomic_DNA"/>
</dbReference>
<feature type="region of interest" description="Disordered" evidence="1">
    <location>
        <begin position="14"/>
        <end position="57"/>
    </location>
</feature>
<accession>A0AAD7B5Z2</accession>
<dbReference type="Proteomes" id="UP001221142">
    <property type="component" value="Unassembled WGS sequence"/>
</dbReference>
<organism evidence="2 3">
    <name type="scientific">Roridomyces roridus</name>
    <dbReference type="NCBI Taxonomy" id="1738132"/>
    <lineage>
        <taxon>Eukaryota</taxon>
        <taxon>Fungi</taxon>
        <taxon>Dikarya</taxon>
        <taxon>Basidiomycota</taxon>
        <taxon>Agaricomycotina</taxon>
        <taxon>Agaricomycetes</taxon>
        <taxon>Agaricomycetidae</taxon>
        <taxon>Agaricales</taxon>
        <taxon>Marasmiineae</taxon>
        <taxon>Mycenaceae</taxon>
        <taxon>Roridomyces</taxon>
    </lineage>
</organism>
<evidence type="ECO:0000313" key="2">
    <source>
        <dbReference type="EMBL" id="KAJ7610994.1"/>
    </source>
</evidence>
<feature type="compositionally biased region" description="Polar residues" evidence="1">
    <location>
        <begin position="100"/>
        <end position="111"/>
    </location>
</feature>